<organism evidence="2 3">
    <name type="scientific">Pisum sativum</name>
    <name type="common">Garden pea</name>
    <name type="synonym">Lathyrus oleraceus</name>
    <dbReference type="NCBI Taxonomy" id="3888"/>
    <lineage>
        <taxon>Eukaryota</taxon>
        <taxon>Viridiplantae</taxon>
        <taxon>Streptophyta</taxon>
        <taxon>Embryophyta</taxon>
        <taxon>Tracheophyta</taxon>
        <taxon>Spermatophyta</taxon>
        <taxon>Magnoliopsida</taxon>
        <taxon>eudicotyledons</taxon>
        <taxon>Gunneridae</taxon>
        <taxon>Pentapetalae</taxon>
        <taxon>rosids</taxon>
        <taxon>fabids</taxon>
        <taxon>Fabales</taxon>
        <taxon>Fabaceae</taxon>
        <taxon>Papilionoideae</taxon>
        <taxon>50 kb inversion clade</taxon>
        <taxon>NPAAA clade</taxon>
        <taxon>Hologalegina</taxon>
        <taxon>IRL clade</taxon>
        <taxon>Fabeae</taxon>
        <taxon>Lathyrus</taxon>
    </lineage>
</organism>
<evidence type="ECO:0000313" key="2">
    <source>
        <dbReference type="EMBL" id="KAI5426944.1"/>
    </source>
</evidence>
<dbReference type="Proteomes" id="UP001058974">
    <property type="component" value="Chromosome 3"/>
</dbReference>
<evidence type="ECO:0000256" key="1">
    <source>
        <dbReference type="SAM" id="MobiDB-lite"/>
    </source>
</evidence>
<gene>
    <name evidence="2" type="ORF">KIW84_032393</name>
</gene>
<keyword evidence="3" id="KW-1185">Reference proteome</keyword>
<comment type="caution">
    <text evidence="2">The sequence shown here is derived from an EMBL/GenBank/DDBJ whole genome shotgun (WGS) entry which is preliminary data.</text>
</comment>
<dbReference type="EMBL" id="JAMSHJ010000003">
    <property type="protein sequence ID" value="KAI5426944.1"/>
    <property type="molecule type" value="Genomic_DNA"/>
</dbReference>
<protein>
    <submittedName>
        <fullName evidence="2">Uncharacterized protein</fullName>
    </submittedName>
</protein>
<feature type="region of interest" description="Disordered" evidence="1">
    <location>
        <begin position="1"/>
        <end position="51"/>
    </location>
</feature>
<dbReference type="AlphaFoldDB" id="A0A9D4XTR8"/>
<feature type="region of interest" description="Disordered" evidence="1">
    <location>
        <begin position="90"/>
        <end position="137"/>
    </location>
</feature>
<reference evidence="2 3" key="1">
    <citation type="journal article" date="2022" name="Nat. Genet.">
        <title>Improved pea reference genome and pan-genome highlight genomic features and evolutionary characteristics.</title>
        <authorList>
            <person name="Yang T."/>
            <person name="Liu R."/>
            <person name="Luo Y."/>
            <person name="Hu S."/>
            <person name="Wang D."/>
            <person name="Wang C."/>
            <person name="Pandey M.K."/>
            <person name="Ge S."/>
            <person name="Xu Q."/>
            <person name="Li N."/>
            <person name="Li G."/>
            <person name="Huang Y."/>
            <person name="Saxena R.K."/>
            <person name="Ji Y."/>
            <person name="Li M."/>
            <person name="Yan X."/>
            <person name="He Y."/>
            <person name="Liu Y."/>
            <person name="Wang X."/>
            <person name="Xiang C."/>
            <person name="Varshney R.K."/>
            <person name="Ding H."/>
            <person name="Gao S."/>
            <person name="Zong X."/>
        </authorList>
    </citation>
    <scope>NUCLEOTIDE SEQUENCE [LARGE SCALE GENOMIC DNA]</scope>
    <source>
        <strain evidence="2 3">cv. Zhongwan 6</strain>
    </source>
</reference>
<accession>A0A9D4XTR8</accession>
<feature type="compositionally biased region" description="Basic and acidic residues" evidence="1">
    <location>
        <begin position="126"/>
        <end position="137"/>
    </location>
</feature>
<sequence length="137" mass="15784">MMDSISASEQDIENNVNNKQFLPRKPARQPNPVVYRKLRRGSAAARIPEKQTELSTKELLRTIAFLTYTNATQPDKTHINYESGEWITNSEGECDEKGKQEPEMSIQKSSNHDNNYYIKKQKKKSSHIDEVSSRLNL</sequence>
<feature type="non-terminal residue" evidence="2">
    <location>
        <position position="137"/>
    </location>
</feature>
<evidence type="ECO:0000313" key="3">
    <source>
        <dbReference type="Proteomes" id="UP001058974"/>
    </source>
</evidence>
<feature type="compositionally biased region" description="Polar residues" evidence="1">
    <location>
        <begin position="1"/>
        <end position="20"/>
    </location>
</feature>
<name>A0A9D4XTR8_PEA</name>
<dbReference type="Gramene" id="Psat03G0239300-T1">
    <property type="protein sequence ID" value="KAI5426944.1"/>
    <property type="gene ID" value="KIW84_032393"/>
</dbReference>
<proteinExistence type="predicted"/>